<dbReference type="SUPFAM" id="SSF55120">
    <property type="entry name" value="Pseudouridine synthase"/>
    <property type="match status" value="1"/>
</dbReference>
<comment type="catalytic activity">
    <reaction evidence="5">
        <text>a uridine in RNA = a pseudouridine in RNA</text>
        <dbReference type="Rhea" id="RHEA:48348"/>
        <dbReference type="Rhea" id="RHEA-COMP:12068"/>
        <dbReference type="Rhea" id="RHEA-COMP:12069"/>
        <dbReference type="ChEBI" id="CHEBI:65314"/>
        <dbReference type="ChEBI" id="CHEBI:65315"/>
    </reaction>
</comment>
<dbReference type="InterPro" id="IPR020103">
    <property type="entry name" value="PsdUridine_synth_cat_dom_sf"/>
</dbReference>
<gene>
    <name evidence="7" type="ORF">COY66_06715</name>
</gene>
<evidence type="ECO:0000256" key="4">
    <source>
        <dbReference type="PROSITE-ProRule" id="PRU00182"/>
    </source>
</evidence>
<organism evidence="7 8">
    <name type="scientific">Candidatus Kerfeldbacteria bacterium CG_4_10_14_0_8_um_filter_42_10</name>
    <dbReference type="NCBI Taxonomy" id="2014248"/>
    <lineage>
        <taxon>Bacteria</taxon>
        <taxon>Candidatus Kerfeldiibacteriota</taxon>
    </lineage>
</organism>
<dbReference type="SUPFAM" id="SSF55174">
    <property type="entry name" value="Alpha-L RNA-binding motif"/>
    <property type="match status" value="1"/>
</dbReference>
<reference evidence="7 8" key="1">
    <citation type="submission" date="2017-09" db="EMBL/GenBank/DDBJ databases">
        <title>Depth-based differentiation of microbial function through sediment-hosted aquifers and enrichment of novel symbionts in the deep terrestrial subsurface.</title>
        <authorList>
            <person name="Probst A.J."/>
            <person name="Ladd B."/>
            <person name="Jarett J.K."/>
            <person name="Geller-Mcgrath D.E."/>
            <person name="Sieber C.M."/>
            <person name="Emerson J.B."/>
            <person name="Anantharaman K."/>
            <person name="Thomas B.C."/>
            <person name="Malmstrom R."/>
            <person name="Stieglmeier M."/>
            <person name="Klingl A."/>
            <person name="Woyke T."/>
            <person name="Ryan C.M."/>
            <person name="Banfield J.F."/>
        </authorList>
    </citation>
    <scope>NUCLEOTIDE SEQUENCE [LARGE SCALE GENOMIC DNA]</scope>
    <source>
        <strain evidence="7">CG_4_10_14_0_8_um_filter_42_10</strain>
    </source>
</reference>
<evidence type="ECO:0000256" key="2">
    <source>
        <dbReference type="ARBA" id="ARBA00023235"/>
    </source>
</evidence>
<evidence type="ECO:0000256" key="5">
    <source>
        <dbReference type="RuleBase" id="RU362028"/>
    </source>
</evidence>
<accession>A0A2M7RFD0</accession>
<protein>
    <recommendedName>
        <fullName evidence="5">Pseudouridine synthase</fullName>
        <ecNumber evidence="5">5.4.99.-</ecNumber>
    </recommendedName>
</protein>
<evidence type="ECO:0000313" key="8">
    <source>
        <dbReference type="Proteomes" id="UP000230779"/>
    </source>
</evidence>
<dbReference type="EMBL" id="PFMD01000080">
    <property type="protein sequence ID" value="PIY95463.1"/>
    <property type="molecule type" value="Genomic_DNA"/>
</dbReference>
<dbReference type="Pfam" id="PF01479">
    <property type="entry name" value="S4"/>
    <property type="match status" value="1"/>
</dbReference>
<comment type="function">
    <text evidence="5">Responsible for synthesis of pseudouridine from uracil.</text>
</comment>
<proteinExistence type="inferred from homology"/>
<dbReference type="Pfam" id="PF00849">
    <property type="entry name" value="PseudoU_synth_2"/>
    <property type="match status" value="1"/>
</dbReference>
<comment type="similarity">
    <text evidence="1 5">Belongs to the pseudouridine synthase RluA family.</text>
</comment>
<dbReference type="NCBIfam" id="TIGR00005">
    <property type="entry name" value="rluA_subfam"/>
    <property type="match status" value="1"/>
</dbReference>
<keyword evidence="4" id="KW-0694">RNA-binding</keyword>
<dbReference type="Gene3D" id="3.10.290.10">
    <property type="entry name" value="RNA-binding S4 domain"/>
    <property type="match status" value="1"/>
</dbReference>
<dbReference type="InterPro" id="IPR050188">
    <property type="entry name" value="RluA_PseudoU_synthase"/>
</dbReference>
<dbReference type="SMART" id="SM00363">
    <property type="entry name" value="S4"/>
    <property type="match status" value="1"/>
</dbReference>
<dbReference type="AlphaFoldDB" id="A0A2M7RFD0"/>
<dbReference type="InterPro" id="IPR006225">
    <property type="entry name" value="PsdUridine_synth_RluC/D"/>
</dbReference>
<name>A0A2M7RFD0_9BACT</name>
<feature type="active site" evidence="3">
    <location>
        <position position="158"/>
    </location>
</feature>
<dbReference type="EC" id="5.4.99.-" evidence="5"/>
<dbReference type="GO" id="GO:0000455">
    <property type="term" value="P:enzyme-directed rRNA pseudouridine synthesis"/>
    <property type="evidence" value="ECO:0007669"/>
    <property type="project" value="TreeGrafter"/>
</dbReference>
<dbReference type="PANTHER" id="PTHR21600:SF44">
    <property type="entry name" value="RIBOSOMAL LARGE SUBUNIT PSEUDOURIDINE SYNTHASE D"/>
    <property type="match status" value="1"/>
</dbReference>
<evidence type="ECO:0000259" key="6">
    <source>
        <dbReference type="SMART" id="SM00363"/>
    </source>
</evidence>
<keyword evidence="2 5" id="KW-0413">Isomerase</keyword>
<sequence length="339" mass="38693">MNRLEPVFIFKEMLYNITMSKKKLVVQKNEAGERLDKLLVEKFPQYSRSYFQKMIKGAKVLVNAKNVAAHTMLKENDEVTIELVEPTKISLEPDPSIKLDIVFEDQDFLVINKPAGLVVHPSQSNPKHTLVNGILAYYPPIASVGDNTFRPGIVHRLDKEVSGLIAVAKNQSSFLHLKEQFQKRTINKRYLALVHGKLSQTEGEIDLNIGRSQRKPSRMSVKQKREGKSALTHYRVLKEYGRYSLLEITTKTGRTHQIRVHLFSLGHSIAGDKIYRNKNIKTNQNISRIFLHAGFLQFIGREGELKEFKVDLPLNLSRYLSDLKAQSSGLRAHSPRPRA</sequence>
<dbReference type="Gene3D" id="3.30.2350.10">
    <property type="entry name" value="Pseudouridine synthase"/>
    <property type="match status" value="1"/>
</dbReference>
<evidence type="ECO:0000313" key="7">
    <source>
        <dbReference type="EMBL" id="PIY95463.1"/>
    </source>
</evidence>
<dbReference type="GO" id="GO:0003723">
    <property type="term" value="F:RNA binding"/>
    <property type="evidence" value="ECO:0007669"/>
    <property type="project" value="UniProtKB-KW"/>
</dbReference>
<dbReference type="PROSITE" id="PS50889">
    <property type="entry name" value="S4"/>
    <property type="match status" value="1"/>
</dbReference>
<dbReference type="Proteomes" id="UP000230779">
    <property type="component" value="Unassembled WGS sequence"/>
</dbReference>
<dbReference type="InterPro" id="IPR002942">
    <property type="entry name" value="S4_RNA-bd"/>
</dbReference>
<dbReference type="PANTHER" id="PTHR21600">
    <property type="entry name" value="MITOCHONDRIAL RNA PSEUDOURIDINE SYNTHASE"/>
    <property type="match status" value="1"/>
</dbReference>
<evidence type="ECO:0000256" key="1">
    <source>
        <dbReference type="ARBA" id="ARBA00010876"/>
    </source>
</evidence>
<dbReference type="GO" id="GO:0120159">
    <property type="term" value="F:rRNA pseudouridine synthase activity"/>
    <property type="evidence" value="ECO:0007669"/>
    <property type="project" value="UniProtKB-ARBA"/>
</dbReference>
<comment type="caution">
    <text evidence="7">The sequence shown here is derived from an EMBL/GenBank/DDBJ whole genome shotgun (WGS) entry which is preliminary data.</text>
</comment>
<dbReference type="InterPro" id="IPR036986">
    <property type="entry name" value="S4_RNA-bd_sf"/>
</dbReference>
<dbReference type="InterPro" id="IPR006145">
    <property type="entry name" value="PsdUridine_synth_RsuA/RluA"/>
</dbReference>
<dbReference type="CDD" id="cd02869">
    <property type="entry name" value="PseudoU_synth_RluA_like"/>
    <property type="match status" value="1"/>
</dbReference>
<feature type="domain" description="RNA-binding S4" evidence="6">
    <location>
        <begin position="33"/>
        <end position="90"/>
    </location>
</feature>
<evidence type="ECO:0000256" key="3">
    <source>
        <dbReference type="PIRSR" id="PIRSR606225-1"/>
    </source>
</evidence>
<dbReference type="CDD" id="cd00165">
    <property type="entry name" value="S4"/>
    <property type="match status" value="1"/>
</dbReference>